<evidence type="ECO:0000313" key="2">
    <source>
        <dbReference type="Proteomes" id="UP001055879"/>
    </source>
</evidence>
<dbReference type="Proteomes" id="UP001055879">
    <property type="component" value="Linkage Group LG01"/>
</dbReference>
<sequence>MTPSPLRPTGLGVADPNHAIGSDRKLRLRHVLYLINFLIQKMPKCTRLKDAKEHTHFKMPMSTMLKDANEHTSRDTCETCFWGVKELKKVKFSEFKSDLRQQLVAQPRFAPPSARANLTLRHLRVAQTSPVFSVSLILQILSCLVFNIYMTKLIQIIKVMRGRSQGEVKETKSSKRLSDDQDSLKDSILSAIVIRV</sequence>
<protein>
    <submittedName>
        <fullName evidence="1">Uncharacterized protein</fullName>
    </submittedName>
</protein>
<keyword evidence="2" id="KW-1185">Reference proteome</keyword>
<evidence type="ECO:0000313" key="1">
    <source>
        <dbReference type="EMBL" id="KAI3771023.1"/>
    </source>
</evidence>
<accession>A0ACB9FI45</accession>
<comment type="caution">
    <text evidence="1">The sequence shown here is derived from an EMBL/GenBank/DDBJ whole genome shotgun (WGS) entry which is preliminary data.</text>
</comment>
<proteinExistence type="predicted"/>
<reference evidence="2" key="1">
    <citation type="journal article" date="2022" name="Mol. Ecol. Resour.">
        <title>The genomes of chicory, endive, great burdock and yacon provide insights into Asteraceae palaeo-polyploidization history and plant inulin production.</title>
        <authorList>
            <person name="Fan W."/>
            <person name="Wang S."/>
            <person name="Wang H."/>
            <person name="Wang A."/>
            <person name="Jiang F."/>
            <person name="Liu H."/>
            <person name="Zhao H."/>
            <person name="Xu D."/>
            <person name="Zhang Y."/>
        </authorList>
    </citation>
    <scope>NUCLEOTIDE SEQUENCE [LARGE SCALE GENOMIC DNA]</scope>
    <source>
        <strain evidence="2">cv. Niubang</strain>
    </source>
</reference>
<dbReference type="EMBL" id="CM042047">
    <property type="protein sequence ID" value="KAI3771023.1"/>
    <property type="molecule type" value="Genomic_DNA"/>
</dbReference>
<name>A0ACB9FI45_ARCLA</name>
<reference evidence="1 2" key="2">
    <citation type="journal article" date="2022" name="Mol. Ecol. Resour.">
        <title>The genomes of chicory, endive, great burdock and yacon provide insights into Asteraceae paleo-polyploidization history and plant inulin production.</title>
        <authorList>
            <person name="Fan W."/>
            <person name="Wang S."/>
            <person name="Wang H."/>
            <person name="Wang A."/>
            <person name="Jiang F."/>
            <person name="Liu H."/>
            <person name="Zhao H."/>
            <person name="Xu D."/>
            <person name="Zhang Y."/>
        </authorList>
    </citation>
    <scope>NUCLEOTIDE SEQUENCE [LARGE SCALE GENOMIC DNA]</scope>
    <source>
        <strain evidence="2">cv. Niubang</strain>
    </source>
</reference>
<organism evidence="1 2">
    <name type="scientific">Arctium lappa</name>
    <name type="common">Greater burdock</name>
    <name type="synonym">Lappa major</name>
    <dbReference type="NCBI Taxonomy" id="4217"/>
    <lineage>
        <taxon>Eukaryota</taxon>
        <taxon>Viridiplantae</taxon>
        <taxon>Streptophyta</taxon>
        <taxon>Embryophyta</taxon>
        <taxon>Tracheophyta</taxon>
        <taxon>Spermatophyta</taxon>
        <taxon>Magnoliopsida</taxon>
        <taxon>eudicotyledons</taxon>
        <taxon>Gunneridae</taxon>
        <taxon>Pentapetalae</taxon>
        <taxon>asterids</taxon>
        <taxon>campanulids</taxon>
        <taxon>Asterales</taxon>
        <taxon>Asteraceae</taxon>
        <taxon>Carduoideae</taxon>
        <taxon>Cardueae</taxon>
        <taxon>Arctiinae</taxon>
        <taxon>Arctium</taxon>
    </lineage>
</organism>
<gene>
    <name evidence="1" type="ORF">L6452_02175</name>
</gene>